<dbReference type="AlphaFoldDB" id="A0A8C6AHQ4"/>
<evidence type="ECO:0000256" key="1">
    <source>
        <dbReference type="SAM" id="MobiDB-lite"/>
    </source>
</evidence>
<evidence type="ECO:0000313" key="2">
    <source>
        <dbReference type="Ensembl" id="ENSMMNP00015001679.1"/>
    </source>
</evidence>
<feature type="compositionally biased region" description="Pro residues" evidence="1">
    <location>
        <begin position="53"/>
        <end position="63"/>
    </location>
</feature>
<dbReference type="Ensembl" id="ENSMMNT00015001853.1">
    <property type="protein sequence ID" value="ENSMMNP00015001679.1"/>
    <property type="gene ID" value="ENSMMNG00015001305.1"/>
</dbReference>
<protein>
    <submittedName>
        <fullName evidence="2">Uncharacterized protein</fullName>
    </submittedName>
</protein>
<keyword evidence="3" id="KW-1185">Reference proteome</keyword>
<name>A0A8C6AHQ4_MONMO</name>
<proteinExistence type="predicted"/>
<reference evidence="2" key="1">
    <citation type="submission" date="2025-08" db="UniProtKB">
        <authorList>
            <consortium name="Ensembl"/>
        </authorList>
    </citation>
    <scope>IDENTIFICATION</scope>
</reference>
<feature type="region of interest" description="Disordered" evidence="1">
    <location>
        <begin position="27"/>
        <end position="63"/>
    </location>
</feature>
<accession>A0A8C6AHQ4</accession>
<dbReference type="Proteomes" id="UP000694561">
    <property type="component" value="Unplaced"/>
</dbReference>
<evidence type="ECO:0000313" key="3">
    <source>
        <dbReference type="Proteomes" id="UP000694561"/>
    </source>
</evidence>
<reference evidence="2" key="2">
    <citation type="submission" date="2025-09" db="UniProtKB">
        <authorList>
            <consortium name="Ensembl"/>
        </authorList>
    </citation>
    <scope>IDENTIFICATION</scope>
</reference>
<sequence length="63" mass="6184">GGGAPSAGGEGAQQFNWSWGNGGGFQLLCRSGPRGPPATSAGHRCGPRLLARPPAPPSTCTPA</sequence>
<organism evidence="2 3">
    <name type="scientific">Monodon monoceros</name>
    <name type="common">Narwhal</name>
    <name type="synonym">Ceratodon monodon</name>
    <dbReference type="NCBI Taxonomy" id="40151"/>
    <lineage>
        <taxon>Eukaryota</taxon>
        <taxon>Metazoa</taxon>
        <taxon>Chordata</taxon>
        <taxon>Craniata</taxon>
        <taxon>Vertebrata</taxon>
        <taxon>Euteleostomi</taxon>
        <taxon>Mammalia</taxon>
        <taxon>Eutheria</taxon>
        <taxon>Laurasiatheria</taxon>
        <taxon>Artiodactyla</taxon>
        <taxon>Whippomorpha</taxon>
        <taxon>Cetacea</taxon>
        <taxon>Odontoceti</taxon>
        <taxon>Monodontidae</taxon>
        <taxon>Monodon</taxon>
    </lineage>
</organism>